<gene>
    <name evidence="6" type="ORF">SAMN05428971_1025</name>
</gene>
<evidence type="ECO:0000256" key="1">
    <source>
        <dbReference type="ARBA" id="ARBA00023015"/>
    </source>
</evidence>
<keyword evidence="2 4" id="KW-0238">DNA-binding</keyword>
<evidence type="ECO:0000256" key="3">
    <source>
        <dbReference type="ARBA" id="ARBA00023163"/>
    </source>
</evidence>
<protein>
    <submittedName>
        <fullName evidence="6">Transcriptional regulator, TetR family</fullName>
    </submittedName>
</protein>
<dbReference type="Gene3D" id="1.10.10.60">
    <property type="entry name" value="Homeodomain-like"/>
    <property type="match status" value="1"/>
</dbReference>
<dbReference type="PANTHER" id="PTHR47506">
    <property type="entry name" value="TRANSCRIPTIONAL REGULATORY PROTEIN"/>
    <property type="match status" value="1"/>
</dbReference>
<proteinExistence type="predicted"/>
<keyword evidence="7" id="KW-1185">Reference proteome</keyword>
<dbReference type="InterPro" id="IPR036271">
    <property type="entry name" value="Tet_transcr_reg_TetR-rel_C_sf"/>
</dbReference>
<dbReference type="Proteomes" id="UP000198968">
    <property type="component" value="Unassembled WGS sequence"/>
</dbReference>
<dbReference type="GO" id="GO:0003677">
    <property type="term" value="F:DNA binding"/>
    <property type="evidence" value="ECO:0007669"/>
    <property type="project" value="UniProtKB-UniRule"/>
</dbReference>
<evidence type="ECO:0000259" key="5">
    <source>
        <dbReference type="PROSITE" id="PS50977"/>
    </source>
</evidence>
<dbReference type="SUPFAM" id="SSF48498">
    <property type="entry name" value="Tetracyclin repressor-like, C-terminal domain"/>
    <property type="match status" value="1"/>
</dbReference>
<dbReference type="RefSeq" id="WP_090960883.1">
    <property type="nucleotide sequence ID" value="NZ_FOVG01000001.1"/>
</dbReference>
<accession>A0A1I4Y399</accession>
<evidence type="ECO:0000313" key="7">
    <source>
        <dbReference type="Proteomes" id="UP000198968"/>
    </source>
</evidence>
<reference evidence="7" key="1">
    <citation type="submission" date="2016-10" db="EMBL/GenBank/DDBJ databases">
        <authorList>
            <person name="Varghese N."/>
            <person name="Submissions S."/>
        </authorList>
    </citation>
    <scope>NUCLEOTIDE SEQUENCE [LARGE SCALE GENOMIC DNA]</scope>
    <source>
        <strain evidence="7">OV426</strain>
    </source>
</reference>
<feature type="domain" description="HTH tetR-type" evidence="5">
    <location>
        <begin position="18"/>
        <end position="78"/>
    </location>
</feature>
<dbReference type="Gene3D" id="1.10.357.10">
    <property type="entry name" value="Tetracycline Repressor, domain 2"/>
    <property type="match status" value="1"/>
</dbReference>
<feature type="DNA-binding region" description="H-T-H motif" evidence="4">
    <location>
        <begin position="41"/>
        <end position="60"/>
    </location>
</feature>
<organism evidence="6 7">
    <name type="scientific">Candidatus Pantoea varia</name>
    <dbReference type="NCBI Taxonomy" id="1881036"/>
    <lineage>
        <taxon>Bacteria</taxon>
        <taxon>Pseudomonadati</taxon>
        <taxon>Pseudomonadota</taxon>
        <taxon>Gammaproteobacteria</taxon>
        <taxon>Enterobacterales</taxon>
        <taxon>Erwiniaceae</taxon>
        <taxon>Pantoea</taxon>
    </lineage>
</organism>
<dbReference type="PANTHER" id="PTHR47506:SF1">
    <property type="entry name" value="HTH-TYPE TRANSCRIPTIONAL REGULATOR YJDC"/>
    <property type="match status" value="1"/>
</dbReference>
<evidence type="ECO:0000256" key="4">
    <source>
        <dbReference type="PROSITE-ProRule" id="PRU00335"/>
    </source>
</evidence>
<keyword evidence="1" id="KW-0805">Transcription regulation</keyword>
<dbReference type="PROSITE" id="PS50977">
    <property type="entry name" value="HTH_TETR_2"/>
    <property type="match status" value="1"/>
</dbReference>
<sequence length="216" mass="23976">MSQVQDCDVKKCRGRPKVFDREAALDKALTLFWTHGYEGTSLSDLVAATGAKAPTLYAEFVNKEGLFRAAMERYVEKFSAWREAALGDDQLPVDRAIEGYFRATAACFTERDSPGGCFFICTSTALSAASKEIATMLQQQHQSQEHVLRDFLLTRQQRGELSASVNIPALSRYLSCMLQGMSVRAREGVDRGDLESIIDTLMAMWPTLTGLCQAKQ</sequence>
<dbReference type="InterPro" id="IPR011075">
    <property type="entry name" value="TetR_C"/>
</dbReference>
<evidence type="ECO:0000313" key="6">
    <source>
        <dbReference type="EMBL" id="SFN32516.1"/>
    </source>
</evidence>
<dbReference type="FunFam" id="1.10.10.60:FF:000183">
    <property type="entry name" value="Transcriptional regulator, TetR family"/>
    <property type="match status" value="1"/>
</dbReference>
<dbReference type="Pfam" id="PF16925">
    <property type="entry name" value="TetR_C_13"/>
    <property type="match status" value="1"/>
</dbReference>
<dbReference type="InterPro" id="IPR001647">
    <property type="entry name" value="HTH_TetR"/>
</dbReference>
<dbReference type="Pfam" id="PF00440">
    <property type="entry name" value="TetR_N"/>
    <property type="match status" value="1"/>
</dbReference>
<evidence type="ECO:0000256" key="2">
    <source>
        <dbReference type="ARBA" id="ARBA00023125"/>
    </source>
</evidence>
<dbReference type="InterPro" id="IPR009057">
    <property type="entry name" value="Homeodomain-like_sf"/>
</dbReference>
<dbReference type="AlphaFoldDB" id="A0A1I4Y399"/>
<name>A0A1I4Y399_9GAMM</name>
<dbReference type="SUPFAM" id="SSF46689">
    <property type="entry name" value="Homeodomain-like"/>
    <property type="match status" value="1"/>
</dbReference>
<dbReference type="OrthoDB" id="270177at2"/>
<dbReference type="EMBL" id="FOVG01000001">
    <property type="protein sequence ID" value="SFN32516.1"/>
    <property type="molecule type" value="Genomic_DNA"/>
</dbReference>
<keyword evidence="3" id="KW-0804">Transcription</keyword>